<evidence type="ECO:0000256" key="1">
    <source>
        <dbReference type="SAM" id="Phobius"/>
    </source>
</evidence>
<comment type="caution">
    <text evidence="2">The sequence shown here is derived from an EMBL/GenBank/DDBJ whole genome shotgun (WGS) entry which is preliminary data.</text>
</comment>
<protein>
    <recommendedName>
        <fullName evidence="4">DUF948 domain-containing protein</fullName>
    </recommendedName>
</protein>
<name>A0A955L0F3_9BACT</name>
<keyword evidence="1" id="KW-0812">Transmembrane</keyword>
<sequence length="108" mass="12019">MNVDDIVKLALVFAVTFAIVGISYQIMRVIGKLADTIQDLRRAAQNISNASDMVLEDYGKIRGLLDRLLSIVENIAVPLKAIGWIADKLPRRTPEPSAVEEEQKIENE</sequence>
<keyword evidence="1" id="KW-0472">Membrane</keyword>
<accession>A0A955L0F3</accession>
<dbReference type="AlphaFoldDB" id="A0A955L0F3"/>
<feature type="transmembrane region" description="Helical" evidence="1">
    <location>
        <begin position="6"/>
        <end position="24"/>
    </location>
</feature>
<evidence type="ECO:0008006" key="4">
    <source>
        <dbReference type="Google" id="ProtNLM"/>
    </source>
</evidence>
<gene>
    <name evidence="2" type="ORF">KC640_01755</name>
</gene>
<proteinExistence type="predicted"/>
<dbReference type="Proteomes" id="UP000760819">
    <property type="component" value="Unassembled WGS sequence"/>
</dbReference>
<dbReference type="EMBL" id="JAGQLI010000090">
    <property type="protein sequence ID" value="MCA9379130.1"/>
    <property type="molecule type" value="Genomic_DNA"/>
</dbReference>
<keyword evidence="1" id="KW-1133">Transmembrane helix</keyword>
<organism evidence="2 3">
    <name type="scientific">Candidatus Dojkabacteria bacterium</name>
    <dbReference type="NCBI Taxonomy" id="2099670"/>
    <lineage>
        <taxon>Bacteria</taxon>
        <taxon>Candidatus Dojkabacteria</taxon>
    </lineage>
</organism>
<reference evidence="2" key="2">
    <citation type="journal article" date="2021" name="Microbiome">
        <title>Successional dynamics and alternative stable states in a saline activated sludge microbial community over 9 years.</title>
        <authorList>
            <person name="Wang Y."/>
            <person name="Ye J."/>
            <person name="Ju F."/>
            <person name="Liu L."/>
            <person name="Boyd J.A."/>
            <person name="Deng Y."/>
            <person name="Parks D.H."/>
            <person name="Jiang X."/>
            <person name="Yin X."/>
            <person name="Woodcroft B.J."/>
            <person name="Tyson G.W."/>
            <person name="Hugenholtz P."/>
            <person name="Polz M.F."/>
            <person name="Zhang T."/>
        </authorList>
    </citation>
    <scope>NUCLEOTIDE SEQUENCE</scope>
    <source>
        <strain evidence="2">HKST-UBA12</strain>
    </source>
</reference>
<evidence type="ECO:0000313" key="3">
    <source>
        <dbReference type="Proteomes" id="UP000760819"/>
    </source>
</evidence>
<reference evidence="2" key="1">
    <citation type="submission" date="2020-04" db="EMBL/GenBank/DDBJ databases">
        <authorList>
            <person name="Zhang T."/>
        </authorList>
    </citation>
    <scope>NUCLEOTIDE SEQUENCE</scope>
    <source>
        <strain evidence="2">HKST-UBA12</strain>
    </source>
</reference>
<evidence type="ECO:0000313" key="2">
    <source>
        <dbReference type="EMBL" id="MCA9379130.1"/>
    </source>
</evidence>